<evidence type="ECO:0000256" key="1">
    <source>
        <dbReference type="SAM" id="Phobius"/>
    </source>
</evidence>
<feature type="transmembrane region" description="Helical" evidence="1">
    <location>
        <begin position="51"/>
        <end position="70"/>
    </location>
</feature>
<protein>
    <recommendedName>
        <fullName evidence="2">Urease accessory protein UreH-like transmembrane domain-containing protein</fullName>
    </recommendedName>
</protein>
<keyword evidence="1" id="KW-0812">Transmembrane</keyword>
<feature type="transmembrane region" description="Helical" evidence="1">
    <location>
        <begin position="185"/>
        <end position="209"/>
    </location>
</feature>
<feature type="domain" description="Urease accessory protein UreH-like transmembrane" evidence="2">
    <location>
        <begin position="100"/>
        <end position="234"/>
    </location>
</feature>
<proteinExistence type="predicted"/>
<feature type="domain" description="Urease accessory protein UreH-like transmembrane" evidence="2">
    <location>
        <begin position="7"/>
        <end position="70"/>
    </location>
</feature>
<keyword evidence="1" id="KW-0472">Membrane</keyword>
<feature type="transmembrane region" description="Helical" evidence="1">
    <location>
        <begin position="221"/>
        <end position="242"/>
    </location>
</feature>
<name>A0A382DA13_9ZZZZ</name>
<feature type="transmembrane region" description="Helical" evidence="1">
    <location>
        <begin position="106"/>
        <end position="123"/>
    </location>
</feature>
<evidence type="ECO:0000313" key="3">
    <source>
        <dbReference type="EMBL" id="SVB35115.1"/>
    </source>
</evidence>
<reference evidence="3" key="1">
    <citation type="submission" date="2018-05" db="EMBL/GenBank/DDBJ databases">
        <authorList>
            <person name="Lanie J.A."/>
            <person name="Ng W.-L."/>
            <person name="Kazmierczak K.M."/>
            <person name="Andrzejewski T.M."/>
            <person name="Davidsen T.M."/>
            <person name="Wayne K.J."/>
            <person name="Tettelin H."/>
            <person name="Glass J.I."/>
            <person name="Rusch D."/>
            <person name="Podicherti R."/>
            <person name="Tsui H.-C.T."/>
            <person name="Winkler M.E."/>
        </authorList>
    </citation>
    <scope>NUCLEOTIDE SEQUENCE</scope>
</reference>
<gene>
    <name evidence="3" type="ORF">METZ01_LOCUS187969</name>
</gene>
<dbReference type="EMBL" id="UINC01038298">
    <property type="protein sequence ID" value="SVB35115.1"/>
    <property type="molecule type" value="Genomic_DNA"/>
</dbReference>
<dbReference type="Pfam" id="PF13386">
    <property type="entry name" value="DsbD_2"/>
    <property type="match status" value="2"/>
</dbReference>
<dbReference type="InterPro" id="IPR039447">
    <property type="entry name" value="UreH-like_TM_dom"/>
</dbReference>
<accession>A0A382DA13</accession>
<organism evidence="3">
    <name type="scientific">marine metagenome</name>
    <dbReference type="NCBI Taxonomy" id="408172"/>
    <lineage>
        <taxon>unclassified sequences</taxon>
        <taxon>metagenomes</taxon>
        <taxon>ecological metagenomes</taxon>
    </lineage>
</organism>
<feature type="transmembrane region" description="Helical" evidence="1">
    <location>
        <begin position="156"/>
        <end position="179"/>
    </location>
</feature>
<feature type="transmembrane region" description="Helical" evidence="1">
    <location>
        <begin position="7"/>
        <end position="31"/>
    </location>
</feature>
<dbReference type="AlphaFoldDB" id="A0A382DA13"/>
<dbReference type="PANTHER" id="PTHR42208:SF1">
    <property type="entry name" value="HEAVY METAL TRANSPORTER"/>
    <property type="match status" value="1"/>
</dbReference>
<sequence length="247" mass="26504">MSHYIVIFVAGIAGSFHCIGMCGGFACALGVDPAGRIATLYRHLLYNTGRVTSYMFMGGLAGMAGQALYLPEGMSPKIPMEIKHNHSTLANVGNILPETLSTGQRILAVFAGLLMVIMALQLFGYLQRLHILTTGLGSNTLVSSLRALLNSRSRSATLAFGVFNGFLPCPLVYAFIAYAAASANIFSGMITMVSFGIGTFPAMILIGGVGQFINHRWRKRAVWVAGMFIMLLGLITILRGLLPLTEH</sequence>
<keyword evidence="1" id="KW-1133">Transmembrane helix</keyword>
<dbReference type="PANTHER" id="PTHR42208">
    <property type="entry name" value="HEAVY METAL TRANSPORTER-RELATED"/>
    <property type="match status" value="1"/>
</dbReference>
<evidence type="ECO:0000259" key="2">
    <source>
        <dbReference type="Pfam" id="PF13386"/>
    </source>
</evidence>